<feature type="transmembrane region" description="Helical" evidence="1">
    <location>
        <begin position="127"/>
        <end position="144"/>
    </location>
</feature>
<proteinExistence type="predicted"/>
<feature type="transmembrane region" description="Helical" evidence="1">
    <location>
        <begin position="307"/>
        <end position="336"/>
    </location>
</feature>
<feature type="transmembrane region" description="Helical" evidence="1">
    <location>
        <begin position="91"/>
        <end position="111"/>
    </location>
</feature>
<feature type="domain" description="Acyltransferase 3" evidence="2">
    <location>
        <begin position="16"/>
        <end position="336"/>
    </location>
</feature>
<keyword evidence="4" id="KW-1185">Reference proteome</keyword>
<evidence type="ECO:0000256" key="1">
    <source>
        <dbReference type="SAM" id="Phobius"/>
    </source>
</evidence>
<sequence length="385" mass="42868">MSRPQPPTNSAKHTDNNLDFIRLLAALAVLISHSYPLYANPAEPLALLTGSITLGTFAVYIFFIVSGFLVAQSWNRDPDPVRFSIRRALRLLPGLYVFLFISTVFVGPLLTELPLSEYFSAARVSGYVWQLGIFWLQGYLPGVYEHNVFPIYFNGSLWSIRIEVACYIVALVLGIVGVLSSKAATTAFALVAFVAYYYATYFVSGTHGFLNMEMKQSLDVAAYFYAGSMLFHWWPKLPKLHGAYALATLIAILTLGGSRLQPVLHLALPFLILSIAFHPVKILSFAASRGDFSYGIYVYSFPVQQTVMHFFGHGISFAAFITLSLIGTMACAFLSWHVVERPALQLKPTRRNSRRPADDRILYPLYAKNEHLTLPQFKSPGGEGP</sequence>
<dbReference type="GO" id="GO:0016746">
    <property type="term" value="F:acyltransferase activity"/>
    <property type="evidence" value="ECO:0007669"/>
    <property type="project" value="UniProtKB-KW"/>
</dbReference>
<dbReference type="InterPro" id="IPR002656">
    <property type="entry name" value="Acyl_transf_3_dom"/>
</dbReference>
<dbReference type="PANTHER" id="PTHR23028:SF53">
    <property type="entry name" value="ACYL_TRANSF_3 DOMAIN-CONTAINING PROTEIN"/>
    <property type="match status" value="1"/>
</dbReference>
<protein>
    <submittedName>
        <fullName evidence="3">Acyltransferase family protein</fullName>
        <ecNumber evidence="3">2.3.-.-</ecNumber>
    </submittedName>
</protein>
<reference evidence="3 4" key="1">
    <citation type="submission" date="2024-09" db="EMBL/GenBank/DDBJ databases">
        <authorList>
            <person name="Sun Q."/>
            <person name="Mori K."/>
        </authorList>
    </citation>
    <scope>NUCLEOTIDE SEQUENCE [LARGE SCALE GENOMIC DNA]</scope>
    <source>
        <strain evidence="3 4">CCM 7468</strain>
    </source>
</reference>
<dbReference type="EC" id="2.3.-.-" evidence="3"/>
<keyword evidence="1" id="KW-0812">Transmembrane</keyword>
<evidence type="ECO:0000313" key="3">
    <source>
        <dbReference type="EMBL" id="MFC0388369.1"/>
    </source>
</evidence>
<feature type="transmembrane region" description="Helical" evidence="1">
    <location>
        <begin position="187"/>
        <end position="210"/>
    </location>
</feature>
<feature type="transmembrane region" description="Helical" evidence="1">
    <location>
        <begin position="164"/>
        <end position="181"/>
    </location>
</feature>
<feature type="transmembrane region" description="Helical" evidence="1">
    <location>
        <begin position="45"/>
        <end position="70"/>
    </location>
</feature>
<feature type="transmembrane region" description="Helical" evidence="1">
    <location>
        <begin position="240"/>
        <end position="256"/>
    </location>
</feature>
<evidence type="ECO:0000259" key="2">
    <source>
        <dbReference type="Pfam" id="PF01757"/>
    </source>
</evidence>
<feature type="transmembrane region" description="Helical" evidence="1">
    <location>
        <begin position="263"/>
        <end position="287"/>
    </location>
</feature>
<evidence type="ECO:0000313" key="4">
    <source>
        <dbReference type="Proteomes" id="UP001589789"/>
    </source>
</evidence>
<keyword evidence="3" id="KW-0012">Acyltransferase</keyword>
<dbReference type="RefSeq" id="WP_377054706.1">
    <property type="nucleotide sequence ID" value="NZ_JBHLVZ010000083.1"/>
</dbReference>
<dbReference type="PANTHER" id="PTHR23028">
    <property type="entry name" value="ACETYLTRANSFERASE"/>
    <property type="match status" value="1"/>
</dbReference>
<feature type="transmembrane region" description="Helical" evidence="1">
    <location>
        <begin position="217"/>
        <end position="234"/>
    </location>
</feature>
<dbReference type="Proteomes" id="UP001589789">
    <property type="component" value="Unassembled WGS sequence"/>
</dbReference>
<comment type="caution">
    <text evidence="3">The sequence shown here is derived from an EMBL/GenBank/DDBJ whole genome shotgun (WGS) entry which is preliminary data.</text>
</comment>
<dbReference type="InterPro" id="IPR050879">
    <property type="entry name" value="Acyltransferase_3"/>
</dbReference>
<accession>A0ABV6IXM8</accession>
<keyword evidence="3" id="KW-0808">Transferase</keyword>
<name>A0ABV6IXM8_9PROT</name>
<dbReference type="Pfam" id="PF01757">
    <property type="entry name" value="Acyl_transf_3"/>
    <property type="match status" value="1"/>
</dbReference>
<keyword evidence="1" id="KW-0472">Membrane</keyword>
<feature type="transmembrane region" description="Helical" evidence="1">
    <location>
        <begin position="20"/>
        <end position="39"/>
    </location>
</feature>
<keyword evidence="1" id="KW-1133">Transmembrane helix</keyword>
<gene>
    <name evidence="3" type="ORF">ACFFIC_22915</name>
</gene>
<dbReference type="EMBL" id="JBHLVZ010000083">
    <property type="protein sequence ID" value="MFC0388369.1"/>
    <property type="molecule type" value="Genomic_DNA"/>
</dbReference>
<organism evidence="3 4">
    <name type="scientific">Muricoccus vinaceus</name>
    <dbReference type="NCBI Taxonomy" id="424704"/>
    <lineage>
        <taxon>Bacteria</taxon>
        <taxon>Pseudomonadati</taxon>
        <taxon>Pseudomonadota</taxon>
        <taxon>Alphaproteobacteria</taxon>
        <taxon>Acetobacterales</taxon>
        <taxon>Roseomonadaceae</taxon>
        <taxon>Muricoccus</taxon>
    </lineage>
</organism>